<evidence type="ECO:0000313" key="1">
    <source>
        <dbReference type="EMBL" id="EJQ49676.1"/>
    </source>
</evidence>
<comment type="caution">
    <text evidence="1">The sequence shown here is derived from an EMBL/GenBank/DDBJ whole genome shotgun (WGS) entry which is preliminary data.</text>
</comment>
<evidence type="ECO:0000313" key="2">
    <source>
        <dbReference type="Proteomes" id="UP000006600"/>
    </source>
</evidence>
<dbReference type="EMBL" id="AHDJ01000015">
    <property type="protein sequence ID" value="EJQ49676.1"/>
    <property type="molecule type" value="Genomic_DNA"/>
</dbReference>
<dbReference type="Proteomes" id="UP000006600">
    <property type="component" value="Unassembled WGS sequence"/>
</dbReference>
<gene>
    <name evidence="1" type="ORF">IEE_00800</name>
</gene>
<proteinExistence type="predicted"/>
<protein>
    <submittedName>
        <fullName evidence="1">Uncharacterized protein</fullName>
    </submittedName>
</protein>
<reference evidence="1 2" key="1">
    <citation type="submission" date="2012-04" db="EMBL/GenBank/DDBJ databases">
        <title>The Genome Sequence of Bacillus cereus BAG5X1-1.</title>
        <authorList>
            <consortium name="The Broad Institute Genome Sequencing Platform"/>
            <consortium name="The Broad Institute Genome Sequencing Center for Infectious Disease"/>
            <person name="Feldgarden M."/>
            <person name="Van der Auwera G.A."/>
            <person name="Mahillon J."/>
            <person name="Duprez V."/>
            <person name="Timmery S."/>
            <person name="Mattelet C."/>
            <person name="Dierick K."/>
            <person name="Sun M."/>
            <person name="Yu Z."/>
            <person name="Zhu L."/>
            <person name="Hu X."/>
            <person name="Shank E.B."/>
            <person name="Swiecicka I."/>
            <person name="Hansen B.M."/>
            <person name="Andrup L."/>
            <person name="Young S.K."/>
            <person name="Zeng Q."/>
            <person name="Gargeya S."/>
            <person name="Fitzgerald M."/>
            <person name="Haas B."/>
            <person name="Abouelleil A."/>
            <person name="Alvarado L."/>
            <person name="Arachchi H.M."/>
            <person name="Berlin A."/>
            <person name="Chapman S.B."/>
            <person name="Goldberg J."/>
            <person name="Griggs A."/>
            <person name="Gujja S."/>
            <person name="Hansen M."/>
            <person name="Howarth C."/>
            <person name="Imamovic A."/>
            <person name="Larimer J."/>
            <person name="McCowen C."/>
            <person name="Montmayeur A."/>
            <person name="Murphy C."/>
            <person name="Neiman D."/>
            <person name="Pearson M."/>
            <person name="Priest M."/>
            <person name="Roberts A."/>
            <person name="Saif S."/>
            <person name="Shea T."/>
            <person name="Sisk P."/>
            <person name="Sykes S."/>
            <person name="Wortman J."/>
            <person name="Nusbaum C."/>
            <person name="Birren B."/>
        </authorList>
    </citation>
    <scope>NUCLEOTIDE SEQUENCE [LARGE SCALE GENOMIC DNA]</scope>
    <source>
        <strain evidence="1 2">BAG5X1-1</strain>
    </source>
</reference>
<sequence>MNRQQLKDMENQIQQMFDSLSDSEFDALLTEAGFEVEEGNGEVIFEGQKSFEIPVNWSFKKTFSSKTNKKSLGNFNMEISLNHLGEKNPRLPYGIAS</sequence>
<organism evidence="1 2">
    <name type="scientific">Bacillus cereus BAG5X1-1</name>
    <dbReference type="NCBI Taxonomy" id="1053189"/>
    <lineage>
        <taxon>Bacteria</taxon>
        <taxon>Bacillati</taxon>
        <taxon>Bacillota</taxon>
        <taxon>Bacilli</taxon>
        <taxon>Bacillales</taxon>
        <taxon>Bacillaceae</taxon>
        <taxon>Bacillus</taxon>
        <taxon>Bacillus cereus group</taxon>
    </lineage>
</organism>
<dbReference type="PATRIC" id="fig|1053189.3.peg.815"/>
<dbReference type="AlphaFoldDB" id="J8AMD0"/>
<accession>J8AMD0</accession>
<dbReference type="RefSeq" id="WP_002199158.1">
    <property type="nucleotide sequence ID" value="NZ_JH791996.1"/>
</dbReference>
<dbReference type="HOGENOM" id="CLU_2420747_0_0_9"/>
<name>J8AMD0_BACCE</name>